<evidence type="ECO:0000313" key="2">
    <source>
        <dbReference type="EMBL" id="KAK4568661.1"/>
    </source>
</evidence>
<dbReference type="AlphaFoldDB" id="A0AAN7EEG6"/>
<dbReference type="EMBL" id="JAXUIC010000010">
    <property type="protein sequence ID" value="KAK4568661.1"/>
    <property type="molecule type" value="Genomic_DNA"/>
</dbReference>
<protein>
    <submittedName>
        <fullName evidence="2">Uncharacterized protein</fullName>
    </submittedName>
</protein>
<keyword evidence="3" id="KW-1185">Reference proteome</keyword>
<name>A0AAN7EEG6_QUERU</name>
<gene>
    <name evidence="2" type="ORF">RGQ29_004170</name>
</gene>
<comment type="caution">
    <text evidence="2">The sequence shown here is derived from an EMBL/GenBank/DDBJ whole genome shotgun (WGS) entry which is preliminary data.</text>
</comment>
<proteinExistence type="predicted"/>
<dbReference type="Proteomes" id="UP001324115">
    <property type="component" value="Unassembled WGS sequence"/>
</dbReference>
<reference evidence="2 3" key="1">
    <citation type="journal article" date="2023" name="G3 (Bethesda)">
        <title>A haplotype-resolved chromosome-scale genome for Quercus rubra L. provides insights into the genetics of adaptive traits for red oak species.</title>
        <authorList>
            <person name="Kapoor B."/>
            <person name="Jenkins J."/>
            <person name="Schmutz J."/>
            <person name="Zhebentyayeva T."/>
            <person name="Kuelheim C."/>
            <person name="Coggeshall M."/>
            <person name="Heim C."/>
            <person name="Lasky J.R."/>
            <person name="Leites L."/>
            <person name="Islam-Faridi N."/>
            <person name="Romero-Severson J."/>
            <person name="DeLeo V.L."/>
            <person name="Lucas S.M."/>
            <person name="Lazic D."/>
            <person name="Gailing O."/>
            <person name="Carlson J."/>
            <person name="Staton M."/>
        </authorList>
    </citation>
    <scope>NUCLEOTIDE SEQUENCE [LARGE SCALE GENOMIC DNA]</scope>
    <source>
        <strain evidence="2">Pseudo-F2</strain>
    </source>
</reference>
<accession>A0AAN7EEG6</accession>
<sequence length="90" mass="9568">MARLSTHIRHNPSFLGVSKAGTAQGLRLSLICPFNNKPSTCLLSRLEPGTRSIWCCISRSGGNPSGRSLGNTFANSSNKDCTTSGNKLLC</sequence>
<feature type="region of interest" description="Disordered" evidence="1">
    <location>
        <begin position="61"/>
        <end position="90"/>
    </location>
</feature>
<evidence type="ECO:0000256" key="1">
    <source>
        <dbReference type="SAM" id="MobiDB-lite"/>
    </source>
</evidence>
<organism evidence="2 3">
    <name type="scientific">Quercus rubra</name>
    <name type="common">Northern red oak</name>
    <name type="synonym">Quercus borealis</name>
    <dbReference type="NCBI Taxonomy" id="3512"/>
    <lineage>
        <taxon>Eukaryota</taxon>
        <taxon>Viridiplantae</taxon>
        <taxon>Streptophyta</taxon>
        <taxon>Embryophyta</taxon>
        <taxon>Tracheophyta</taxon>
        <taxon>Spermatophyta</taxon>
        <taxon>Magnoliopsida</taxon>
        <taxon>eudicotyledons</taxon>
        <taxon>Gunneridae</taxon>
        <taxon>Pentapetalae</taxon>
        <taxon>rosids</taxon>
        <taxon>fabids</taxon>
        <taxon>Fagales</taxon>
        <taxon>Fagaceae</taxon>
        <taxon>Quercus</taxon>
    </lineage>
</organism>
<evidence type="ECO:0000313" key="3">
    <source>
        <dbReference type="Proteomes" id="UP001324115"/>
    </source>
</evidence>